<keyword evidence="4" id="KW-1185">Reference proteome</keyword>
<accession>A0A5B0PXF0</accession>
<dbReference type="Proteomes" id="UP000324748">
    <property type="component" value="Unassembled WGS sequence"/>
</dbReference>
<name>A0A5B0PXF0_PUCGR</name>
<gene>
    <name evidence="2" type="ORF">PGT21_013154</name>
    <name evidence="3" type="ORF">PGTUg99_009172</name>
</gene>
<organism evidence="2 4">
    <name type="scientific">Puccinia graminis f. sp. tritici</name>
    <dbReference type="NCBI Taxonomy" id="56615"/>
    <lineage>
        <taxon>Eukaryota</taxon>
        <taxon>Fungi</taxon>
        <taxon>Dikarya</taxon>
        <taxon>Basidiomycota</taxon>
        <taxon>Pucciniomycotina</taxon>
        <taxon>Pucciniomycetes</taxon>
        <taxon>Pucciniales</taxon>
        <taxon>Pucciniaceae</taxon>
        <taxon>Puccinia</taxon>
    </lineage>
</organism>
<feature type="region of interest" description="Disordered" evidence="1">
    <location>
        <begin position="1"/>
        <end position="28"/>
    </location>
</feature>
<evidence type="ECO:0000256" key="1">
    <source>
        <dbReference type="SAM" id="MobiDB-lite"/>
    </source>
</evidence>
<sequence>MALRYPLGSTRDPLAGTASTPPVPANRPRVWYSPSSGIRQLKAEALPLSA</sequence>
<evidence type="ECO:0000313" key="5">
    <source>
        <dbReference type="Proteomes" id="UP000325313"/>
    </source>
</evidence>
<proteinExistence type="predicted"/>
<protein>
    <submittedName>
        <fullName evidence="2">Uncharacterized protein</fullName>
    </submittedName>
</protein>
<dbReference type="EMBL" id="VSWC01000040">
    <property type="protein sequence ID" value="KAA1105608.1"/>
    <property type="molecule type" value="Genomic_DNA"/>
</dbReference>
<evidence type="ECO:0000313" key="4">
    <source>
        <dbReference type="Proteomes" id="UP000324748"/>
    </source>
</evidence>
<reference evidence="4 5" key="1">
    <citation type="submission" date="2019-05" db="EMBL/GenBank/DDBJ databases">
        <title>Emergence of the Ug99 lineage of the wheat stem rust pathogen through somatic hybridization.</title>
        <authorList>
            <person name="Li F."/>
            <person name="Upadhyaya N.M."/>
            <person name="Sperschneider J."/>
            <person name="Matny O."/>
            <person name="Nguyen-Phuc H."/>
            <person name="Mago R."/>
            <person name="Raley C."/>
            <person name="Miller M.E."/>
            <person name="Silverstein K.A.T."/>
            <person name="Henningsen E."/>
            <person name="Hirsch C.D."/>
            <person name="Visser B."/>
            <person name="Pretorius Z.A."/>
            <person name="Steffenson B.J."/>
            <person name="Schwessinger B."/>
            <person name="Dodds P.N."/>
            <person name="Figueroa M."/>
        </authorList>
    </citation>
    <scope>NUCLEOTIDE SEQUENCE [LARGE SCALE GENOMIC DNA]</scope>
    <source>
        <strain evidence="2">21-0</strain>
        <strain evidence="3 5">Ug99</strain>
    </source>
</reference>
<evidence type="ECO:0000313" key="2">
    <source>
        <dbReference type="EMBL" id="KAA1105608.1"/>
    </source>
</evidence>
<comment type="caution">
    <text evidence="2">The sequence shown here is derived from an EMBL/GenBank/DDBJ whole genome shotgun (WGS) entry which is preliminary data.</text>
</comment>
<dbReference type="AlphaFoldDB" id="A0A5B0PXF0"/>
<dbReference type="EMBL" id="VDEP01000182">
    <property type="protein sequence ID" value="KAA1125173.1"/>
    <property type="molecule type" value="Genomic_DNA"/>
</dbReference>
<dbReference type="Proteomes" id="UP000325313">
    <property type="component" value="Unassembled WGS sequence"/>
</dbReference>
<evidence type="ECO:0000313" key="3">
    <source>
        <dbReference type="EMBL" id="KAA1125173.1"/>
    </source>
</evidence>